<evidence type="ECO:0000313" key="2">
    <source>
        <dbReference type="Proteomes" id="UP000444316"/>
    </source>
</evidence>
<organism evidence="1 2">
    <name type="scientific">Duganella fentianensis</name>
    <dbReference type="NCBI Taxonomy" id="2692177"/>
    <lineage>
        <taxon>Bacteria</taxon>
        <taxon>Pseudomonadati</taxon>
        <taxon>Pseudomonadota</taxon>
        <taxon>Betaproteobacteria</taxon>
        <taxon>Burkholderiales</taxon>
        <taxon>Oxalobacteraceae</taxon>
        <taxon>Telluria group</taxon>
        <taxon>Duganella</taxon>
    </lineage>
</organism>
<name>A0A845HY35_9BURK</name>
<accession>A0A845HY35</accession>
<protein>
    <submittedName>
        <fullName evidence="1">Uncharacterized protein</fullName>
    </submittedName>
</protein>
<evidence type="ECO:0000313" key="1">
    <source>
        <dbReference type="EMBL" id="MYN45933.1"/>
    </source>
</evidence>
<reference evidence="1" key="1">
    <citation type="submission" date="2019-12" db="EMBL/GenBank/DDBJ databases">
        <title>Novel species isolated from a subtropical stream in China.</title>
        <authorList>
            <person name="Lu H."/>
        </authorList>
    </citation>
    <scope>NUCLEOTIDE SEQUENCE [LARGE SCALE GENOMIC DNA]</scope>
    <source>
        <strain evidence="1">FT93W</strain>
    </source>
</reference>
<proteinExistence type="predicted"/>
<dbReference type="Proteomes" id="UP000444316">
    <property type="component" value="Unassembled WGS sequence"/>
</dbReference>
<keyword evidence="2" id="KW-1185">Reference proteome</keyword>
<dbReference type="EMBL" id="WWCL01000002">
    <property type="protein sequence ID" value="MYN45933.1"/>
    <property type="molecule type" value="Genomic_DNA"/>
</dbReference>
<sequence length="72" mass="8129">MSHPKNELNELMQYLTPHELAELEKLATPPTDASLCVAVFDRADDGIEAKATRDYIEQHGCYPPSLIRVVFE</sequence>
<dbReference type="AlphaFoldDB" id="A0A845HY35"/>
<dbReference type="RefSeq" id="WP_161035470.1">
    <property type="nucleotide sequence ID" value="NZ_WWCL01000002.1"/>
</dbReference>
<comment type="caution">
    <text evidence="1">The sequence shown here is derived from an EMBL/GenBank/DDBJ whole genome shotgun (WGS) entry which is preliminary data.</text>
</comment>
<gene>
    <name evidence="1" type="ORF">GTP23_12830</name>
</gene>